<feature type="region of interest" description="Disordered" evidence="2">
    <location>
        <begin position="375"/>
        <end position="401"/>
    </location>
</feature>
<feature type="compositionally biased region" description="Basic and acidic residues" evidence="2">
    <location>
        <begin position="387"/>
        <end position="401"/>
    </location>
</feature>
<dbReference type="Proteomes" id="UP000007879">
    <property type="component" value="Unassembled WGS sequence"/>
</dbReference>
<reference evidence="3" key="2">
    <citation type="submission" date="2024-06" db="UniProtKB">
        <authorList>
            <consortium name="EnsemblMetazoa"/>
        </authorList>
    </citation>
    <scope>IDENTIFICATION</scope>
</reference>
<dbReference type="RefSeq" id="XP_019855684.1">
    <property type="nucleotide sequence ID" value="XM_020000125.1"/>
</dbReference>
<sequence>MMSGAYTDPSETDYIKAKLHSIMDYVNELQLCYDEMLESFGQFEVSANERIKAFEEKLVNAVNYAKIKESEVSELLALHNEMSHELRREERIQHNQTEQLLLIEEELKEAKETIEKLYTELKKVDGKKLKVLDYDIDEISYVNKLCETIKELEIKNDKLQLERKHDKKEISILNDEIRLLQSQKDSLTSTIENLQSMYDEVSEQLKSKCDSAVEKNVILTQQLADSNRQLKCARKRSSEMEAHYKRSFEKVQEEIDVLRKTGKTQQSSDRRATHKRLQVLTQKVSHLEAEQGTAARKLQDTENVLASVEQEKRALLHKLSTLEEQYSILLRNNSQQKLELSHYHSKLKQQHNQYFTLKKEYDGLVSRVTTTSISNECPSLSPEDDLKESQKDIYCHERPES</sequence>
<dbReference type="KEGG" id="aqu:109584385"/>
<keyword evidence="1" id="KW-0175">Coiled coil</keyword>
<feature type="coiled-coil region" evidence="1">
    <location>
        <begin position="93"/>
        <end position="236"/>
    </location>
</feature>
<name>A0AAN0JFD7_AMPQE</name>
<dbReference type="GeneID" id="109584385"/>
<feature type="coiled-coil region" evidence="1">
    <location>
        <begin position="298"/>
        <end position="339"/>
    </location>
</feature>
<proteinExistence type="predicted"/>
<evidence type="ECO:0000313" key="3">
    <source>
        <dbReference type="EnsemblMetazoa" id="XP_019855684.1"/>
    </source>
</evidence>
<dbReference type="AlphaFoldDB" id="A0AAN0JFD7"/>
<protein>
    <submittedName>
        <fullName evidence="3">Uncharacterized protein</fullName>
    </submittedName>
</protein>
<organism evidence="3 4">
    <name type="scientific">Amphimedon queenslandica</name>
    <name type="common">Sponge</name>
    <dbReference type="NCBI Taxonomy" id="400682"/>
    <lineage>
        <taxon>Eukaryota</taxon>
        <taxon>Metazoa</taxon>
        <taxon>Porifera</taxon>
        <taxon>Demospongiae</taxon>
        <taxon>Heteroscleromorpha</taxon>
        <taxon>Haplosclerida</taxon>
        <taxon>Niphatidae</taxon>
        <taxon>Amphimedon</taxon>
    </lineage>
</organism>
<evidence type="ECO:0000313" key="4">
    <source>
        <dbReference type="Proteomes" id="UP000007879"/>
    </source>
</evidence>
<evidence type="ECO:0000256" key="1">
    <source>
        <dbReference type="SAM" id="Coils"/>
    </source>
</evidence>
<accession>A0AAN0JFD7</accession>
<evidence type="ECO:0000256" key="2">
    <source>
        <dbReference type="SAM" id="MobiDB-lite"/>
    </source>
</evidence>
<reference evidence="4" key="1">
    <citation type="journal article" date="2010" name="Nature">
        <title>The Amphimedon queenslandica genome and the evolution of animal complexity.</title>
        <authorList>
            <person name="Srivastava M."/>
            <person name="Simakov O."/>
            <person name="Chapman J."/>
            <person name="Fahey B."/>
            <person name="Gauthier M.E."/>
            <person name="Mitros T."/>
            <person name="Richards G.S."/>
            <person name="Conaco C."/>
            <person name="Dacre M."/>
            <person name="Hellsten U."/>
            <person name="Larroux C."/>
            <person name="Putnam N.H."/>
            <person name="Stanke M."/>
            <person name="Adamska M."/>
            <person name="Darling A."/>
            <person name="Degnan S.M."/>
            <person name="Oakley T.H."/>
            <person name="Plachetzki D.C."/>
            <person name="Zhai Y."/>
            <person name="Adamski M."/>
            <person name="Calcino A."/>
            <person name="Cummins S.F."/>
            <person name="Goodstein D.M."/>
            <person name="Harris C."/>
            <person name="Jackson D.J."/>
            <person name="Leys S.P."/>
            <person name="Shu S."/>
            <person name="Woodcroft B.J."/>
            <person name="Vervoort M."/>
            <person name="Kosik K.S."/>
            <person name="Manning G."/>
            <person name="Degnan B.M."/>
            <person name="Rokhsar D.S."/>
        </authorList>
    </citation>
    <scope>NUCLEOTIDE SEQUENCE [LARGE SCALE GENOMIC DNA]</scope>
</reference>
<dbReference type="EnsemblMetazoa" id="XM_020000125.1">
    <property type="protein sequence ID" value="XP_019855684.1"/>
    <property type="gene ID" value="LOC109584385"/>
</dbReference>
<keyword evidence="4" id="KW-1185">Reference proteome</keyword>